<dbReference type="Gene3D" id="3.30.70.270">
    <property type="match status" value="1"/>
</dbReference>
<sequence length="183" mass="21467">MDLIELRELKTQFQELLDKRSIRPSISIWGAPVLFVKKNDGIIRIYIEYKQLTKVIIKNKYPLPHIDDLFDQLLGASVFSKIDLRSRYYQLNFRPEDIPKTTFKTRYVHYDFLVMSFGLTNAPTTFISLMNDVFKTFLDAFVIVFIDDILIYPKSKKEHAENIRIVLGYVVLEKKGYGGSPKY</sequence>
<protein>
    <recommendedName>
        <fullName evidence="1">Reverse transcriptase domain-containing protein</fullName>
    </recommendedName>
</protein>
<dbReference type="InterPro" id="IPR000477">
    <property type="entry name" value="RT_dom"/>
</dbReference>
<dbReference type="AlphaFoldDB" id="A0AAF0QN74"/>
<dbReference type="CDD" id="cd01647">
    <property type="entry name" value="RT_LTR"/>
    <property type="match status" value="1"/>
</dbReference>
<proteinExistence type="predicted"/>
<reference evidence="2" key="1">
    <citation type="submission" date="2023-08" db="EMBL/GenBank/DDBJ databases">
        <title>A de novo genome assembly of Solanum verrucosum Schlechtendal, a Mexican diploid species geographically isolated from the other diploid A-genome species in potato relatives.</title>
        <authorList>
            <person name="Hosaka K."/>
        </authorList>
    </citation>
    <scope>NUCLEOTIDE SEQUENCE</scope>
    <source>
        <tissue evidence="2">Young leaves</tissue>
    </source>
</reference>
<evidence type="ECO:0000259" key="1">
    <source>
        <dbReference type="Pfam" id="PF00078"/>
    </source>
</evidence>
<organism evidence="2 3">
    <name type="scientific">Solanum verrucosum</name>
    <dbReference type="NCBI Taxonomy" id="315347"/>
    <lineage>
        <taxon>Eukaryota</taxon>
        <taxon>Viridiplantae</taxon>
        <taxon>Streptophyta</taxon>
        <taxon>Embryophyta</taxon>
        <taxon>Tracheophyta</taxon>
        <taxon>Spermatophyta</taxon>
        <taxon>Magnoliopsida</taxon>
        <taxon>eudicotyledons</taxon>
        <taxon>Gunneridae</taxon>
        <taxon>Pentapetalae</taxon>
        <taxon>asterids</taxon>
        <taxon>lamiids</taxon>
        <taxon>Solanales</taxon>
        <taxon>Solanaceae</taxon>
        <taxon>Solanoideae</taxon>
        <taxon>Solaneae</taxon>
        <taxon>Solanum</taxon>
    </lineage>
</organism>
<dbReference type="SUPFAM" id="SSF56672">
    <property type="entry name" value="DNA/RNA polymerases"/>
    <property type="match status" value="1"/>
</dbReference>
<dbReference type="InterPro" id="IPR043128">
    <property type="entry name" value="Rev_trsase/Diguanyl_cyclase"/>
</dbReference>
<dbReference type="PANTHER" id="PTHR24559">
    <property type="entry name" value="TRANSPOSON TY3-I GAG-POL POLYPROTEIN"/>
    <property type="match status" value="1"/>
</dbReference>
<dbReference type="Gene3D" id="3.10.10.10">
    <property type="entry name" value="HIV Type 1 Reverse Transcriptase, subunit A, domain 1"/>
    <property type="match status" value="1"/>
</dbReference>
<gene>
    <name evidence="2" type="ORF">MTR67_019172</name>
</gene>
<name>A0AAF0QN74_SOLVR</name>
<dbReference type="EMBL" id="CP133615">
    <property type="protein sequence ID" value="WMV25787.1"/>
    <property type="molecule type" value="Genomic_DNA"/>
</dbReference>
<feature type="domain" description="Reverse transcriptase" evidence="1">
    <location>
        <begin position="36"/>
        <end position="167"/>
    </location>
</feature>
<dbReference type="Proteomes" id="UP001234989">
    <property type="component" value="Chromosome 4"/>
</dbReference>
<evidence type="ECO:0000313" key="3">
    <source>
        <dbReference type="Proteomes" id="UP001234989"/>
    </source>
</evidence>
<dbReference type="InterPro" id="IPR053134">
    <property type="entry name" value="RNA-dir_DNA_polymerase"/>
</dbReference>
<accession>A0AAF0QN74</accession>
<dbReference type="PANTHER" id="PTHR24559:SF444">
    <property type="entry name" value="REVERSE TRANSCRIPTASE DOMAIN-CONTAINING PROTEIN"/>
    <property type="match status" value="1"/>
</dbReference>
<dbReference type="Pfam" id="PF00078">
    <property type="entry name" value="RVT_1"/>
    <property type="match status" value="1"/>
</dbReference>
<dbReference type="InterPro" id="IPR043502">
    <property type="entry name" value="DNA/RNA_pol_sf"/>
</dbReference>
<evidence type="ECO:0000313" key="2">
    <source>
        <dbReference type="EMBL" id="WMV25787.1"/>
    </source>
</evidence>
<keyword evidence="3" id="KW-1185">Reference proteome</keyword>